<feature type="transmembrane region" description="Helical" evidence="1">
    <location>
        <begin position="217"/>
        <end position="238"/>
    </location>
</feature>
<dbReference type="GO" id="GO:0016746">
    <property type="term" value="F:acyltransferase activity"/>
    <property type="evidence" value="ECO:0007669"/>
    <property type="project" value="UniProtKB-KW"/>
</dbReference>
<keyword evidence="4" id="KW-1185">Reference proteome</keyword>
<feature type="transmembrane region" description="Helical" evidence="1">
    <location>
        <begin position="144"/>
        <end position="163"/>
    </location>
</feature>
<gene>
    <name evidence="3" type="ORF">Q0A17_14830</name>
</gene>
<comment type="caution">
    <text evidence="3">The sequence shown here is derived from an EMBL/GenBank/DDBJ whole genome shotgun (WGS) entry which is preliminary data.</text>
</comment>
<evidence type="ECO:0000313" key="4">
    <source>
        <dbReference type="Proteomes" id="UP001174867"/>
    </source>
</evidence>
<feature type="transmembrane region" description="Helical" evidence="1">
    <location>
        <begin position="71"/>
        <end position="89"/>
    </location>
</feature>
<organism evidence="3 4">
    <name type="scientific">Citrobacter enshiensis</name>
    <dbReference type="NCBI Taxonomy" id="2971264"/>
    <lineage>
        <taxon>Bacteria</taxon>
        <taxon>Pseudomonadati</taxon>
        <taxon>Pseudomonadota</taxon>
        <taxon>Gammaproteobacteria</taxon>
        <taxon>Enterobacterales</taxon>
        <taxon>Enterobacteriaceae</taxon>
        <taxon>Citrobacter</taxon>
    </lineage>
</organism>
<evidence type="ECO:0000259" key="2">
    <source>
        <dbReference type="Pfam" id="PF01757"/>
    </source>
</evidence>
<feature type="transmembrane region" description="Helical" evidence="1">
    <location>
        <begin position="272"/>
        <end position="292"/>
    </location>
</feature>
<keyword evidence="3" id="KW-0012">Acyltransferase</keyword>
<dbReference type="RefSeq" id="WP_301699771.1">
    <property type="nucleotide sequence ID" value="NZ_JAUJYW010000005.1"/>
</dbReference>
<proteinExistence type="predicted"/>
<feature type="transmembrane region" description="Helical" evidence="1">
    <location>
        <begin position="12"/>
        <end position="31"/>
    </location>
</feature>
<keyword evidence="1" id="KW-0472">Membrane</keyword>
<dbReference type="EMBL" id="JAUJYW010000005">
    <property type="protein sequence ID" value="MDN8600669.1"/>
    <property type="molecule type" value="Genomic_DNA"/>
</dbReference>
<keyword evidence="3" id="KW-0808">Transferase</keyword>
<evidence type="ECO:0000313" key="3">
    <source>
        <dbReference type="EMBL" id="MDN8600669.1"/>
    </source>
</evidence>
<feature type="transmembrane region" description="Helical" evidence="1">
    <location>
        <begin position="193"/>
        <end position="211"/>
    </location>
</feature>
<feature type="transmembrane region" description="Helical" evidence="1">
    <location>
        <begin position="117"/>
        <end position="137"/>
    </location>
</feature>
<feature type="transmembrane region" description="Helical" evidence="1">
    <location>
        <begin position="37"/>
        <end position="59"/>
    </location>
</feature>
<name>A0ABT8PWM5_9ENTR</name>
<accession>A0ABT8PWM5</accession>
<protein>
    <submittedName>
        <fullName evidence="3">Acyltransferase family protein</fullName>
    </submittedName>
</protein>
<dbReference type="InterPro" id="IPR002656">
    <property type="entry name" value="Acyl_transf_3_dom"/>
</dbReference>
<feature type="domain" description="Acyltransferase 3" evidence="2">
    <location>
        <begin position="9"/>
        <end position="288"/>
    </location>
</feature>
<keyword evidence="1" id="KW-0812">Transmembrane</keyword>
<dbReference type="Pfam" id="PF01757">
    <property type="entry name" value="Acyl_transf_3"/>
    <property type="match status" value="1"/>
</dbReference>
<evidence type="ECO:0000256" key="1">
    <source>
        <dbReference type="SAM" id="Phobius"/>
    </source>
</evidence>
<reference evidence="3 4" key="1">
    <citation type="submission" date="2023-07" db="EMBL/GenBank/DDBJ databases">
        <title>Citrobacter selenititolerans sp. nov., isolated from seleniferous soil.</title>
        <authorList>
            <person name="Zhang S."/>
            <person name="Li K."/>
            <person name="Peng J."/>
            <person name="Wang H."/>
            <person name="Sun J."/>
            <person name="Guo Y."/>
        </authorList>
    </citation>
    <scope>NUCLEOTIDE SEQUENCE [LARGE SCALE GENOMIC DNA]</scope>
    <source>
        <strain evidence="3 4">S2-9</strain>
    </source>
</reference>
<dbReference type="Proteomes" id="UP001174867">
    <property type="component" value="Unassembled WGS sequence"/>
</dbReference>
<keyword evidence="1" id="KW-1133">Transmembrane helix</keyword>
<sequence length="307" mass="35464">MLSKSHTEQLKGISIILVMAGHLITLNKLSLPQEWRFLATFSVDVFLVLSGYGLTKSFCSKGLKSFFSKRLMNVALPFIVANVFIYAFYGHQLYDLTSFFRTITFNMFELKLDGTMWFIYFIIMWYVLFWLIFLLPFEIKTKSLIAFSISIAIHLYATKIPYAILAGQFSLHAFSFPLGIIIAAYNQNNHLKNCLIASILSTLFILSYYSLFQKFTLQNYVFCCVLYGLAASFIFPLININSTILEWFGKYSYEAYLVEGIFFRFNYSKVQLFNAAIFFFLTMASAMLLQLVQKKIISTATHVFKRA</sequence>